<dbReference type="InParanoid" id="A0A369J4T3"/>
<proteinExistence type="predicted"/>
<gene>
    <name evidence="1" type="ORF">Hypma_016626</name>
</gene>
<dbReference type="AlphaFoldDB" id="A0A369J4T3"/>
<reference evidence="1" key="1">
    <citation type="submission" date="2018-04" db="EMBL/GenBank/DDBJ databases">
        <title>Whole genome sequencing of Hypsizygus marmoreus.</title>
        <authorList>
            <person name="Choi I.-G."/>
            <person name="Min B."/>
            <person name="Kim J.-G."/>
            <person name="Kim S."/>
            <person name="Oh Y.-L."/>
            <person name="Kong W.-S."/>
            <person name="Park H."/>
            <person name="Jeong J."/>
            <person name="Song E.-S."/>
        </authorList>
    </citation>
    <scope>NUCLEOTIDE SEQUENCE [LARGE SCALE GENOMIC DNA]</scope>
    <source>
        <strain evidence="1">51987-8</strain>
    </source>
</reference>
<dbReference type="EMBL" id="LUEZ02000100">
    <property type="protein sequence ID" value="RDB14524.1"/>
    <property type="molecule type" value="Genomic_DNA"/>
</dbReference>
<dbReference type="SUPFAM" id="SSF49879">
    <property type="entry name" value="SMAD/FHA domain"/>
    <property type="match status" value="1"/>
</dbReference>
<comment type="caution">
    <text evidence="1">The sequence shown here is derived from an EMBL/GenBank/DDBJ whole genome shotgun (WGS) entry which is preliminary data.</text>
</comment>
<keyword evidence="2" id="KW-1185">Reference proteome</keyword>
<accession>A0A369J4T3</accession>
<evidence type="ECO:0000313" key="1">
    <source>
        <dbReference type="EMBL" id="RDB14524.1"/>
    </source>
</evidence>
<name>A0A369J4T3_HYPMA</name>
<organism evidence="1 2">
    <name type="scientific">Hypsizygus marmoreus</name>
    <name type="common">White beech mushroom</name>
    <name type="synonym">Agaricus marmoreus</name>
    <dbReference type="NCBI Taxonomy" id="39966"/>
    <lineage>
        <taxon>Eukaryota</taxon>
        <taxon>Fungi</taxon>
        <taxon>Dikarya</taxon>
        <taxon>Basidiomycota</taxon>
        <taxon>Agaricomycotina</taxon>
        <taxon>Agaricomycetes</taxon>
        <taxon>Agaricomycetidae</taxon>
        <taxon>Agaricales</taxon>
        <taxon>Tricholomatineae</taxon>
        <taxon>Lyophyllaceae</taxon>
        <taxon>Hypsizygus</taxon>
    </lineage>
</organism>
<dbReference type="Proteomes" id="UP000076154">
    <property type="component" value="Unassembled WGS sequence"/>
</dbReference>
<evidence type="ECO:0000313" key="2">
    <source>
        <dbReference type="Proteomes" id="UP000076154"/>
    </source>
</evidence>
<sequence length="100" mass="11840">MAELWGYLVPRRNDCQRIDLISGRLQFGRSLWNDIVLPYCELDDIHFSILKMDRSVYLVALQRSNYLTTVLTSELPLFQNEYLRSHRYVVSELLPDMPMS</sequence>
<dbReference type="InterPro" id="IPR008984">
    <property type="entry name" value="SMAD_FHA_dom_sf"/>
</dbReference>
<protein>
    <submittedName>
        <fullName evidence="1">Uncharacterized protein</fullName>
    </submittedName>
</protein>